<dbReference type="EMBL" id="CAJNYU010003334">
    <property type="protein sequence ID" value="CAF3662201.1"/>
    <property type="molecule type" value="Genomic_DNA"/>
</dbReference>
<evidence type="ECO:0000313" key="4">
    <source>
        <dbReference type="EMBL" id="CAF3637794.1"/>
    </source>
</evidence>
<dbReference type="EMBL" id="CAJNYT010000003">
    <property type="protein sequence ID" value="CAF3295011.1"/>
    <property type="molecule type" value="Genomic_DNA"/>
</dbReference>
<reference evidence="2" key="1">
    <citation type="submission" date="2021-02" db="EMBL/GenBank/DDBJ databases">
        <authorList>
            <person name="Nowell W R."/>
        </authorList>
    </citation>
    <scope>NUCLEOTIDE SEQUENCE</scope>
</reference>
<dbReference type="Gene3D" id="2.60.40.150">
    <property type="entry name" value="C2 domain"/>
    <property type="match status" value="1"/>
</dbReference>
<dbReference type="Proteomes" id="UP000663833">
    <property type="component" value="Unassembled WGS sequence"/>
</dbReference>
<dbReference type="EMBL" id="CAJNYD010004813">
    <property type="protein sequence ID" value="CAF3637794.1"/>
    <property type="molecule type" value="Genomic_DNA"/>
</dbReference>
<proteinExistence type="predicted"/>
<dbReference type="Proteomes" id="UP000663825">
    <property type="component" value="Unassembled WGS sequence"/>
</dbReference>
<dbReference type="EMBL" id="CAJNXB010000056">
    <property type="protein sequence ID" value="CAF3010423.1"/>
    <property type="molecule type" value="Genomic_DNA"/>
</dbReference>
<dbReference type="InterPro" id="IPR035892">
    <property type="entry name" value="C2_domain_sf"/>
</dbReference>
<dbReference type="Proteomes" id="UP000663869">
    <property type="component" value="Unassembled WGS sequence"/>
</dbReference>
<accession>A0A817L2A4</accession>
<dbReference type="Proteomes" id="UP000663872">
    <property type="component" value="Unassembled WGS sequence"/>
</dbReference>
<organism evidence="2 6">
    <name type="scientific">Rotaria socialis</name>
    <dbReference type="NCBI Taxonomy" id="392032"/>
    <lineage>
        <taxon>Eukaryota</taxon>
        <taxon>Metazoa</taxon>
        <taxon>Spiralia</taxon>
        <taxon>Gnathifera</taxon>
        <taxon>Rotifera</taxon>
        <taxon>Eurotatoria</taxon>
        <taxon>Bdelloidea</taxon>
        <taxon>Philodinida</taxon>
        <taxon>Philodinidae</taxon>
        <taxon>Rotaria</taxon>
    </lineage>
</organism>
<sequence>MTGELSVTIVEVRTLHDEDTFSGANYAYVEVRVEKNQHHIHLKVFDQDVGRRDEIGSAKIDLKPIKASATFDDWVKLPKLFGLRSTGEIQKLIFFNKPIQTK</sequence>
<evidence type="ECO:0000313" key="3">
    <source>
        <dbReference type="EMBL" id="CAF3295011.1"/>
    </source>
</evidence>
<name>A0A817L2A4_9BILA</name>
<dbReference type="InterPro" id="IPR000008">
    <property type="entry name" value="C2_dom"/>
</dbReference>
<dbReference type="SUPFAM" id="SSF49562">
    <property type="entry name" value="C2 domain (Calcium/lipid-binding domain, CaLB)"/>
    <property type="match status" value="1"/>
</dbReference>
<gene>
    <name evidence="5" type="ORF">FME351_LOCUS25136</name>
    <name evidence="3" type="ORF">GRG538_LOCUS74</name>
    <name evidence="4" type="ORF">LUA448_LOCUS32273</name>
    <name evidence="2" type="ORF">TIS948_LOCUS1917</name>
</gene>
<feature type="domain" description="C2" evidence="1">
    <location>
        <begin position="34"/>
        <end position="77"/>
    </location>
</feature>
<evidence type="ECO:0000259" key="1">
    <source>
        <dbReference type="Pfam" id="PF00168"/>
    </source>
</evidence>
<protein>
    <recommendedName>
        <fullName evidence="1">C2 domain-containing protein</fullName>
    </recommendedName>
</protein>
<dbReference type="AlphaFoldDB" id="A0A817L2A4"/>
<comment type="caution">
    <text evidence="2">The sequence shown here is derived from an EMBL/GenBank/DDBJ whole genome shotgun (WGS) entry which is preliminary data.</text>
</comment>
<dbReference type="OrthoDB" id="270970at2759"/>
<dbReference type="Pfam" id="PF00168">
    <property type="entry name" value="C2"/>
    <property type="match status" value="1"/>
</dbReference>
<evidence type="ECO:0000313" key="5">
    <source>
        <dbReference type="EMBL" id="CAF3662201.1"/>
    </source>
</evidence>
<evidence type="ECO:0000313" key="6">
    <source>
        <dbReference type="Proteomes" id="UP000663825"/>
    </source>
</evidence>
<evidence type="ECO:0000313" key="2">
    <source>
        <dbReference type="EMBL" id="CAF3010423.1"/>
    </source>
</evidence>